<dbReference type="GO" id="GO:0045892">
    <property type="term" value="P:negative regulation of DNA-templated transcription"/>
    <property type="evidence" value="ECO:0007669"/>
    <property type="project" value="InterPro"/>
</dbReference>
<comment type="similarity">
    <text evidence="1">Belongs to the BlaI transcriptional regulatory family.</text>
</comment>
<evidence type="ECO:0000313" key="6">
    <source>
        <dbReference type="Proteomes" id="UP000600865"/>
    </source>
</evidence>
<keyword evidence="3" id="KW-0238">DNA-binding</keyword>
<keyword evidence="6" id="KW-1185">Reference proteome</keyword>
<organism evidence="5 6">
    <name type="scientific">Litorimonas cladophorae</name>
    <dbReference type="NCBI Taxonomy" id="1220491"/>
    <lineage>
        <taxon>Bacteria</taxon>
        <taxon>Pseudomonadati</taxon>
        <taxon>Pseudomonadota</taxon>
        <taxon>Alphaproteobacteria</taxon>
        <taxon>Maricaulales</taxon>
        <taxon>Robiginitomaculaceae</taxon>
    </lineage>
</organism>
<sequence length="125" mass="13816">MSKNTKPSAAETAILSILWEHQPSTVKAVHAKLSVTKDVGYTTTLKQIQRMHDKGLVTRTQGEGRSFLYSATQTEDRTKSVLYERFVQNAFGGSTSELVMHALGNEKTSEAEIDAIKAFLAKLDK</sequence>
<dbReference type="Proteomes" id="UP000600865">
    <property type="component" value="Unassembled WGS sequence"/>
</dbReference>
<keyword evidence="2" id="KW-0805">Transcription regulation</keyword>
<evidence type="ECO:0000256" key="2">
    <source>
        <dbReference type="ARBA" id="ARBA00023015"/>
    </source>
</evidence>
<keyword evidence="4" id="KW-0804">Transcription</keyword>
<evidence type="ECO:0008006" key="7">
    <source>
        <dbReference type="Google" id="ProtNLM"/>
    </source>
</evidence>
<name>A0A918NHD7_9PROT</name>
<dbReference type="Gene3D" id="1.10.4040.10">
    <property type="entry name" value="Penicillinase repressor domain"/>
    <property type="match status" value="1"/>
</dbReference>
<gene>
    <name evidence="5" type="ORF">GCM10011309_20970</name>
</gene>
<evidence type="ECO:0000313" key="5">
    <source>
        <dbReference type="EMBL" id="GGX70641.1"/>
    </source>
</evidence>
<dbReference type="Gene3D" id="1.10.10.10">
    <property type="entry name" value="Winged helix-like DNA-binding domain superfamily/Winged helix DNA-binding domain"/>
    <property type="match status" value="1"/>
</dbReference>
<dbReference type="PIRSF" id="PIRSF019455">
    <property type="entry name" value="CopR_AtkY"/>
    <property type="match status" value="1"/>
</dbReference>
<protein>
    <recommendedName>
        <fullName evidence="7">Transcriptional regulator</fullName>
    </recommendedName>
</protein>
<evidence type="ECO:0000256" key="4">
    <source>
        <dbReference type="ARBA" id="ARBA00023163"/>
    </source>
</evidence>
<accession>A0A918NHD7</accession>
<reference evidence="5 6" key="1">
    <citation type="journal article" date="2014" name="Int. J. Syst. Evol. Microbiol.">
        <title>Complete genome sequence of Corynebacterium casei LMG S-19264T (=DSM 44701T), isolated from a smear-ripened cheese.</title>
        <authorList>
            <consortium name="US DOE Joint Genome Institute (JGI-PGF)"/>
            <person name="Walter F."/>
            <person name="Albersmeier A."/>
            <person name="Kalinowski J."/>
            <person name="Ruckert C."/>
        </authorList>
    </citation>
    <scope>NUCLEOTIDE SEQUENCE [LARGE SCALE GENOMIC DNA]</scope>
    <source>
        <strain evidence="5 6">KCTC 23968</strain>
    </source>
</reference>
<comment type="caution">
    <text evidence="5">The sequence shown here is derived from an EMBL/GenBank/DDBJ whole genome shotgun (WGS) entry which is preliminary data.</text>
</comment>
<dbReference type="GO" id="GO:0003677">
    <property type="term" value="F:DNA binding"/>
    <property type="evidence" value="ECO:0007669"/>
    <property type="project" value="UniProtKB-KW"/>
</dbReference>
<evidence type="ECO:0000256" key="3">
    <source>
        <dbReference type="ARBA" id="ARBA00023125"/>
    </source>
</evidence>
<dbReference type="RefSeq" id="WP_189585415.1">
    <property type="nucleotide sequence ID" value="NZ_BMYV01000002.1"/>
</dbReference>
<evidence type="ECO:0000256" key="1">
    <source>
        <dbReference type="ARBA" id="ARBA00011046"/>
    </source>
</evidence>
<dbReference type="InterPro" id="IPR005650">
    <property type="entry name" value="BlaI_family"/>
</dbReference>
<dbReference type="SUPFAM" id="SSF46785">
    <property type="entry name" value="Winged helix' DNA-binding domain"/>
    <property type="match status" value="1"/>
</dbReference>
<dbReference type="EMBL" id="BMYV01000002">
    <property type="protein sequence ID" value="GGX70641.1"/>
    <property type="molecule type" value="Genomic_DNA"/>
</dbReference>
<dbReference type="InterPro" id="IPR036388">
    <property type="entry name" value="WH-like_DNA-bd_sf"/>
</dbReference>
<proteinExistence type="inferred from homology"/>
<dbReference type="AlphaFoldDB" id="A0A918NHD7"/>
<dbReference type="InterPro" id="IPR036390">
    <property type="entry name" value="WH_DNA-bd_sf"/>
</dbReference>
<dbReference type="Pfam" id="PF03965">
    <property type="entry name" value="Penicillinase_R"/>
    <property type="match status" value="1"/>
</dbReference>